<keyword evidence="4 10" id="KW-0699">rRNA-binding</keyword>
<dbReference type="Proteomes" id="UP000187735">
    <property type="component" value="Chromosome"/>
</dbReference>
<dbReference type="GO" id="GO:0042274">
    <property type="term" value="P:ribosomal small subunit biogenesis"/>
    <property type="evidence" value="ECO:0007669"/>
    <property type="project" value="UniProtKB-UniRule"/>
</dbReference>
<dbReference type="GO" id="GO:0005525">
    <property type="term" value="F:GTP binding"/>
    <property type="evidence" value="ECO:0007669"/>
    <property type="project" value="UniProtKB-UniRule"/>
</dbReference>
<dbReference type="GO" id="GO:0005737">
    <property type="term" value="C:cytoplasm"/>
    <property type="evidence" value="ECO:0007669"/>
    <property type="project" value="UniProtKB-SubCell"/>
</dbReference>
<dbReference type="PANTHER" id="PTHR32120">
    <property type="entry name" value="SMALL RIBOSOMAL SUBUNIT BIOGENESIS GTPASE RSGA"/>
    <property type="match status" value="1"/>
</dbReference>
<evidence type="ECO:0000259" key="13">
    <source>
        <dbReference type="PROSITE" id="PS51721"/>
    </source>
</evidence>
<dbReference type="InterPro" id="IPR010914">
    <property type="entry name" value="RsgA_GTPase_dom"/>
</dbReference>
<comment type="function">
    <text evidence="10">One of several proteins that assist in the late maturation steps of the functional core of the 30S ribosomal subunit. Helps release RbfA from mature subunits. May play a role in the assembly of ribosomal proteins into the subunit. Circularly permuted GTPase that catalyzes slow GTP hydrolysis, GTPase activity is stimulated by the 30S ribosomal subunit.</text>
</comment>
<dbReference type="InterPro" id="IPR030378">
    <property type="entry name" value="G_CP_dom"/>
</dbReference>
<evidence type="ECO:0000256" key="2">
    <source>
        <dbReference type="ARBA" id="ARBA00022517"/>
    </source>
</evidence>
<dbReference type="EC" id="3.6.1.-" evidence="10"/>
<feature type="binding site" evidence="10">
    <location>
        <begin position="142"/>
        <end position="145"/>
    </location>
    <ligand>
        <name>GTP</name>
        <dbReference type="ChEBI" id="CHEBI:37565"/>
    </ligand>
</feature>
<dbReference type="InterPro" id="IPR027417">
    <property type="entry name" value="P-loop_NTPase"/>
</dbReference>
<evidence type="ECO:0000256" key="6">
    <source>
        <dbReference type="ARBA" id="ARBA00022801"/>
    </source>
</evidence>
<dbReference type="NCBIfam" id="TIGR00157">
    <property type="entry name" value="ribosome small subunit-dependent GTPase A"/>
    <property type="match status" value="1"/>
</dbReference>
<keyword evidence="2 10" id="KW-0690">Ribosome biogenesis</keyword>
<protein>
    <recommendedName>
        <fullName evidence="10">Small ribosomal subunit biogenesis GTPase RsgA</fullName>
        <ecNumber evidence="10">3.6.1.-</ecNumber>
    </recommendedName>
</protein>
<proteinExistence type="inferred from homology"/>
<evidence type="ECO:0000256" key="10">
    <source>
        <dbReference type="HAMAP-Rule" id="MF_01820"/>
    </source>
</evidence>
<keyword evidence="7 10" id="KW-0862">Zinc</keyword>
<feature type="binding site" evidence="10">
    <location>
        <position position="279"/>
    </location>
    <ligand>
        <name>Zn(2+)</name>
        <dbReference type="ChEBI" id="CHEBI:29105"/>
    </ligand>
</feature>
<keyword evidence="3 10" id="KW-0479">Metal-binding</keyword>
<evidence type="ECO:0000256" key="5">
    <source>
        <dbReference type="ARBA" id="ARBA00022741"/>
    </source>
</evidence>
<feature type="compositionally biased region" description="Basic and acidic residues" evidence="11">
    <location>
        <begin position="312"/>
        <end position="329"/>
    </location>
</feature>
<feature type="domain" description="EngC GTPase" evidence="12">
    <location>
        <begin position="103"/>
        <end position="249"/>
    </location>
</feature>
<sequence length="349" mass="38556">MNAQDLRTLGWRPAFQRQLSPEEEQNLIPVRVAAHFGSQVLCLSYSGEFALPTALIQACGEVAVGDWLLLEPDSRRGVRRLERESLVARRAAGEKVQRQLIAANLDTLFIVTSCNHDFNLARLERYLALAAEAAVEPVVILTKSDLCDDPLPLRQQAMRLKSGLIVEAIDARDPTQVNSLADWCGVAKTVALVGSSGVGKSTLAMTLGVGPLATQEIREDDSRGRHTTTARHLHRLDAGGLLIDTPGMRELQLADCESGLAEVFDDVVAFADHCRFRNCTHDTEPGCAVQEAIECGELDKRRLTSFLKLQSEEARNSKSLHERRQDSRKQGQFYKSVMAAKRQRKSGED</sequence>
<feature type="binding site" evidence="10">
    <location>
        <position position="281"/>
    </location>
    <ligand>
        <name>Zn(2+)</name>
        <dbReference type="ChEBI" id="CHEBI:29105"/>
    </ligand>
</feature>
<dbReference type="RefSeq" id="WP_099091862.1">
    <property type="nucleotide sequence ID" value="NZ_CP017641.1"/>
</dbReference>
<evidence type="ECO:0000256" key="11">
    <source>
        <dbReference type="SAM" id="MobiDB-lite"/>
    </source>
</evidence>
<evidence type="ECO:0000256" key="1">
    <source>
        <dbReference type="ARBA" id="ARBA00022490"/>
    </source>
</evidence>
<evidence type="ECO:0000259" key="12">
    <source>
        <dbReference type="PROSITE" id="PS50936"/>
    </source>
</evidence>
<dbReference type="InterPro" id="IPR004881">
    <property type="entry name" value="Ribosome_biogen_GTPase_RsgA"/>
</dbReference>
<dbReference type="CDD" id="cd01854">
    <property type="entry name" value="YjeQ_EngC"/>
    <property type="match status" value="1"/>
</dbReference>
<evidence type="ECO:0000256" key="9">
    <source>
        <dbReference type="ARBA" id="ARBA00023134"/>
    </source>
</evidence>
<keyword evidence="5 10" id="KW-0547">Nucleotide-binding</keyword>
<feature type="domain" description="CP-type G" evidence="13">
    <location>
        <begin position="93"/>
        <end position="251"/>
    </location>
</feature>
<dbReference type="EMBL" id="CP017641">
    <property type="protein sequence ID" value="APZ91275.1"/>
    <property type="molecule type" value="Genomic_DNA"/>
</dbReference>
<evidence type="ECO:0000256" key="4">
    <source>
        <dbReference type="ARBA" id="ARBA00022730"/>
    </source>
</evidence>
<dbReference type="GO" id="GO:0003924">
    <property type="term" value="F:GTPase activity"/>
    <property type="evidence" value="ECO:0007669"/>
    <property type="project" value="UniProtKB-UniRule"/>
</dbReference>
<reference evidence="14 15" key="1">
    <citation type="journal article" date="2016" name="Front. Microbiol.">
        <title>Fuerstia marisgermanicae gen. nov., sp. nov., an Unusual Member of the Phylum Planctomycetes from the German Wadden Sea.</title>
        <authorList>
            <person name="Kohn T."/>
            <person name="Heuer A."/>
            <person name="Jogler M."/>
            <person name="Vollmers J."/>
            <person name="Boedeker C."/>
            <person name="Bunk B."/>
            <person name="Rast P."/>
            <person name="Borchert D."/>
            <person name="Glockner I."/>
            <person name="Freese H.M."/>
            <person name="Klenk H.P."/>
            <person name="Overmann J."/>
            <person name="Kaster A.K."/>
            <person name="Rohde M."/>
            <person name="Wiegand S."/>
            <person name="Jogler C."/>
        </authorList>
    </citation>
    <scope>NUCLEOTIDE SEQUENCE [LARGE SCALE GENOMIC DNA]</scope>
    <source>
        <strain evidence="14 15">NH11</strain>
    </source>
</reference>
<feature type="binding site" evidence="10">
    <location>
        <position position="274"/>
    </location>
    <ligand>
        <name>Zn(2+)</name>
        <dbReference type="ChEBI" id="CHEBI:29105"/>
    </ligand>
</feature>
<dbReference type="Gene3D" id="1.10.40.50">
    <property type="entry name" value="Probable gtpase engc, domain 3"/>
    <property type="match status" value="1"/>
</dbReference>
<evidence type="ECO:0000256" key="3">
    <source>
        <dbReference type="ARBA" id="ARBA00022723"/>
    </source>
</evidence>
<dbReference type="PROSITE" id="PS51721">
    <property type="entry name" value="G_CP"/>
    <property type="match status" value="1"/>
</dbReference>
<name>A0A1P8WB45_9PLAN</name>
<gene>
    <name evidence="14" type="primary">rsgA_2</name>
    <name evidence="10" type="synonym">rsgA</name>
    <name evidence="14" type="ORF">Fuma_00861</name>
</gene>
<dbReference type="AlphaFoldDB" id="A0A1P8WB45"/>
<keyword evidence="9 10" id="KW-0342">GTP-binding</keyword>
<dbReference type="GO" id="GO:0046872">
    <property type="term" value="F:metal ion binding"/>
    <property type="evidence" value="ECO:0007669"/>
    <property type="project" value="UniProtKB-KW"/>
</dbReference>
<keyword evidence="8 10" id="KW-0694">RNA-binding</keyword>
<dbReference type="OrthoDB" id="9809485at2"/>
<comment type="subcellular location">
    <subcellularLocation>
        <location evidence="10">Cytoplasm</location>
    </subcellularLocation>
</comment>
<comment type="subunit">
    <text evidence="10">Monomer. Associates with 30S ribosomal subunit, binds 16S rRNA.</text>
</comment>
<dbReference type="GO" id="GO:0019843">
    <property type="term" value="F:rRNA binding"/>
    <property type="evidence" value="ECO:0007669"/>
    <property type="project" value="UniProtKB-KW"/>
</dbReference>
<evidence type="ECO:0000313" key="15">
    <source>
        <dbReference type="Proteomes" id="UP000187735"/>
    </source>
</evidence>
<feature type="binding site" evidence="10">
    <location>
        <position position="287"/>
    </location>
    <ligand>
        <name>Zn(2+)</name>
        <dbReference type="ChEBI" id="CHEBI:29105"/>
    </ligand>
</feature>
<evidence type="ECO:0000313" key="14">
    <source>
        <dbReference type="EMBL" id="APZ91275.1"/>
    </source>
</evidence>
<organism evidence="14 15">
    <name type="scientific">Fuerstiella marisgermanici</name>
    <dbReference type="NCBI Taxonomy" id="1891926"/>
    <lineage>
        <taxon>Bacteria</taxon>
        <taxon>Pseudomonadati</taxon>
        <taxon>Planctomycetota</taxon>
        <taxon>Planctomycetia</taxon>
        <taxon>Planctomycetales</taxon>
        <taxon>Planctomycetaceae</taxon>
        <taxon>Fuerstiella</taxon>
    </lineage>
</organism>
<dbReference type="PANTHER" id="PTHR32120:SF10">
    <property type="entry name" value="SMALL RIBOSOMAL SUBUNIT BIOGENESIS GTPASE RSGA"/>
    <property type="match status" value="1"/>
</dbReference>
<feature type="region of interest" description="Disordered" evidence="11">
    <location>
        <begin position="312"/>
        <end position="349"/>
    </location>
</feature>
<dbReference type="SUPFAM" id="SSF52540">
    <property type="entry name" value="P-loop containing nucleoside triphosphate hydrolases"/>
    <property type="match status" value="1"/>
</dbReference>
<evidence type="ECO:0000256" key="8">
    <source>
        <dbReference type="ARBA" id="ARBA00022884"/>
    </source>
</evidence>
<dbReference type="Gene3D" id="3.40.50.300">
    <property type="entry name" value="P-loop containing nucleotide triphosphate hydrolases"/>
    <property type="match status" value="1"/>
</dbReference>
<dbReference type="PROSITE" id="PS50936">
    <property type="entry name" value="ENGC_GTPASE"/>
    <property type="match status" value="1"/>
</dbReference>
<dbReference type="Pfam" id="PF03193">
    <property type="entry name" value="RsgA_GTPase"/>
    <property type="match status" value="1"/>
</dbReference>
<dbReference type="STRING" id="1891926.Fuma_00861"/>
<comment type="cofactor">
    <cofactor evidence="10">
        <name>Zn(2+)</name>
        <dbReference type="ChEBI" id="CHEBI:29105"/>
    </cofactor>
    <text evidence="10">Binds 1 zinc ion per subunit.</text>
</comment>
<accession>A0A1P8WB45</accession>
<dbReference type="HAMAP" id="MF_01820">
    <property type="entry name" value="GTPase_RsgA"/>
    <property type="match status" value="1"/>
</dbReference>
<dbReference type="KEGG" id="fmr:Fuma_00861"/>
<feature type="binding site" evidence="10">
    <location>
        <begin position="194"/>
        <end position="202"/>
    </location>
    <ligand>
        <name>GTP</name>
        <dbReference type="ChEBI" id="CHEBI:37565"/>
    </ligand>
</feature>
<keyword evidence="6 10" id="KW-0378">Hydrolase</keyword>
<keyword evidence="1 10" id="KW-0963">Cytoplasm</keyword>
<comment type="similarity">
    <text evidence="10">Belongs to the TRAFAC class YlqF/YawG GTPase family. RsgA subfamily.</text>
</comment>
<keyword evidence="15" id="KW-1185">Reference proteome</keyword>
<evidence type="ECO:0000256" key="7">
    <source>
        <dbReference type="ARBA" id="ARBA00022833"/>
    </source>
</evidence>